<proteinExistence type="predicted"/>
<comment type="caution">
    <text evidence="1">The sequence shown here is derived from an EMBL/GenBank/DDBJ whole genome shotgun (WGS) entry which is preliminary data.</text>
</comment>
<evidence type="ECO:0008006" key="3">
    <source>
        <dbReference type="Google" id="ProtNLM"/>
    </source>
</evidence>
<dbReference type="NCBIfam" id="TIGR01764">
    <property type="entry name" value="excise"/>
    <property type="match status" value="1"/>
</dbReference>
<dbReference type="InterPro" id="IPR010093">
    <property type="entry name" value="SinI_DNA-bd"/>
</dbReference>
<sequence length="131" mass="14151">MSTDGKSPPSIAGAVELARVRMSELLARVGASLPFDVQRELLAGVEAILVEALSRHPAWRPDVADSLSVSEAATLLFVSRPHILKLLQQGKLTLHHETGSDRFITKASVMEQLATRNAAVETYNSSTSDED</sequence>
<dbReference type="OrthoDB" id="9134643at2"/>
<name>A0A3D8K1Z9_9BURK</name>
<dbReference type="AlphaFoldDB" id="A0A3D8K1Z9"/>
<reference evidence="1 2" key="1">
    <citation type="submission" date="2018-08" db="EMBL/GenBank/DDBJ databases">
        <title>Paraburkholderia sp. DHOM06 isolated from forest soil.</title>
        <authorList>
            <person name="Gao Z.-H."/>
            <person name="Qiu L.-H."/>
        </authorList>
    </citation>
    <scope>NUCLEOTIDE SEQUENCE [LARGE SCALE GENOMIC DNA]</scope>
    <source>
        <strain evidence="1 2">DHOM06</strain>
    </source>
</reference>
<accession>A0A3D8K1Z9</accession>
<organism evidence="1 2">
    <name type="scientific">Trinickia dinghuensis</name>
    <dbReference type="NCBI Taxonomy" id="2291023"/>
    <lineage>
        <taxon>Bacteria</taxon>
        <taxon>Pseudomonadati</taxon>
        <taxon>Pseudomonadota</taxon>
        <taxon>Betaproteobacteria</taxon>
        <taxon>Burkholderiales</taxon>
        <taxon>Burkholderiaceae</taxon>
        <taxon>Trinickia</taxon>
    </lineage>
</organism>
<dbReference type="EMBL" id="QRGA01000006">
    <property type="protein sequence ID" value="RDU98926.1"/>
    <property type="molecule type" value="Genomic_DNA"/>
</dbReference>
<dbReference type="GO" id="GO:0003677">
    <property type="term" value="F:DNA binding"/>
    <property type="evidence" value="ECO:0007669"/>
    <property type="project" value="InterPro"/>
</dbReference>
<keyword evidence="2" id="KW-1185">Reference proteome</keyword>
<protein>
    <recommendedName>
        <fullName evidence="3">DNA-binding protein</fullName>
    </recommendedName>
</protein>
<gene>
    <name evidence="1" type="ORF">DWV00_11820</name>
</gene>
<dbReference type="Proteomes" id="UP000256838">
    <property type="component" value="Unassembled WGS sequence"/>
</dbReference>
<evidence type="ECO:0000313" key="1">
    <source>
        <dbReference type="EMBL" id="RDU98926.1"/>
    </source>
</evidence>
<evidence type="ECO:0000313" key="2">
    <source>
        <dbReference type="Proteomes" id="UP000256838"/>
    </source>
</evidence>